<proteinExistence type="predicted"/>
<dbReference type="AlphaFoldDB" id="A0A9X0TPF5"/>
<name>A0A9X0TPF5_9STAP</name>
<organism evidence="1 2">
    <name type="scientific">Staphylococcus coagulans</name>
    <dbReference type="NCBI Taxonomy" id="74706"/>
    <lineage>
        <taxon>Bacteria</taxon>
        <taxon>Bacillati</taxon>
        <taxon>Bacillota</taxon>
        <taxon>Bacilli</taxon>
        <taxon>Bacillales</taxon>
        <taxon>Staphylococcaceae</taxon>
        <taxon>Staphylococcus</taxon>
    </lineage>
</organism>
<sequence>MTSRFEEIVQESSEFVQNTFFSQEYFDSRMLDARDEFGDVDLEKVFSLVIEVCSGYSSTVLAETLERLAAEGYLKSDN</sequence>
<evidence type="ECO:0000313" key="2">
    <source>
        <dbReference type="Proteomes" id="UP000524893"/>
    </source>
</evidence>
<gene>
    <name evidence="1" type="ORF">HR081_11530</name>
</gene>
<dbReference type="EMBL" id="JABTCN010000054">
    <property type="protein sequence ID" value="MBA8777501.1"/>
    <property type="molecule type" value="Genomic_DNA"/>
</dbReference>
<protein>
    <submittedName>
        <fullName evidence="1">Uncharacterized protein</fullName>
    </submittedName>
</protein>
<dbReference type="Proteomes" id="UP000524893">
    <property type="component" value="Unassembled WGS sequence"/>
</dbReference>
<dbReference type="RefSeq" id="WP_182281285.1">
    <property type="nucleotide sequence ID" value="NZ_JABTCN010000054.1"/>
</dbReference>
<comment type="caution">
    <text evidence="1">The sequence shown here is derived from an EMBL/GenBank/DDBJ whole genome shotgun (WGS) entry which is preliminary data.</text>
</comment>
<accession>A0A9X0TPF5</accession>
<evidence type="ECO:0000313" key="1">
    <source>
        <dbReference type="EMBL" id="MBA8777501.1"/>
    </source>
</evidence>
<reference evidence="1 2" key="1">
    <citation type="journal article" date="2020" name="Access Microbiol">
        <title>Isolation and genome sequencing of Staphylococcus schleiferi subspecies coagulans from Antarctic seals.</title>
        <authorList>
            <person name="Foster G."/>
            <person name="Robb A."/>
            <person name="Paterson G.K."/>
        </authorList>
    </citation>
    <scope>NUCLEOTIDE SEQUENCE [LARGE SCALE GENOMIC DNA]</scope>
    <source>
        <strain evidence="1 2">M615/02/4</strain>
    </source>
</reference>